<keyword evidence="4" id="KW-0325">Glycoprotein</keyword>
<feature type="signal peptide" evidence="7">
    <location>
        <begin position="1"/>
        <end position="20"/>
    </location>
</feature>
<dbReference type="Pfam" id="PF15902">
    <property type="entry name" value="Sortilin-Vps10"/>
    <property type="match status" value="1"/>
</dbReference>
<dbReference type="PANTHER" id="PTHR12106:SF46">
    <property type="entry name" value="SORTILIN ISOFORM X1"/>
    <property type="match status" value="1"/>
</dbReference>
<dbReference type="STRING" id="8030.ENSSSAP00000005191"/>
<dbReference type="PaxDb" id="8030-ENSSSAP00000005191"/>
<keyword evidence="7" id="KW-0732">Signal</keyword>
<dbReference type="SMART" id="SM00602">
    <property type="entry name" value="VPS10"/>
    <property type="match status" value="1"/>
</dbReference>
<sequence>MTWRLLVLGGACLLLLGVGGQCKEQRNRRTVSFHQTQQGGDQRQVLSRPERDTTDSPRPTFTACKLPLTPLEHRVLDQNTHETGFHGDDGSSFTVTWVGDGTGVILVLSTISAPLDSFFEGGSSRLYRSADYGKSFHDISHLINNTFIRKEFGLLAGPGNSQQVILTADTPVLDNPGGVIFTSTDAGVSFKSVQLPFHPAQPITFHFLNPEYLVVISIDGGLWLSLDFGAVWTKVHEGTQSFTWGSGIALFFSFSPKGTVEADRRGELFLKRTEDLGKTFTTVAHSIFSFGYVGGFLFTSVIETLGAPRVIYVSSDQGDHFNKAQLPSASTEQFYSVLDGDEDMIFMHVDNPGEESYFGTVYTSDDRGILYSKSLERHLFGGEGKSDFTNVTSMRGVYLTNVLEEDGRIRTVISFNRGGEWKLLNKPQNVECGEDSRNDCNLHIHGEHSRYNGITPMLPLSDPTAVGLVIAHGSVGDSISSTRPDVYVSEDGGYKWRGSLRGPHHYSILDAGGLVVAVEAHPMDGQINTIKFSTDEGQCWKVYNFTEQPIFFAGLTSEPGTKTMNISVWGYRPEDDHQPMWVVVTIDFQSLLTRECGNQDYVQWLAHATEGGDLATEGCVLGYKEIFRRLRKLSVCRNGRDYMVSRQKSPCPCTREDYLCDYGYYRHENSSECLRQLDTADHALEVCLNGEEEELRTSGYRKIPSDKCEGGFTPLRRKETVSKHCGNSSQPPTASPYSETPREKMLLIVVCVGLGIVILVAVAAAVYTVRRMIYGNSFRMMTAPLPPTQRVSPVATEHQSSKWIQMMILLNEQHEIKYLDDDLQSLAIWMYGIPLVVLRTCCISMERCLGFVRNKLWMSCRWYADVPSYLLSEEHFPLGTHWLNQRRIDVELSLLQVSLLCF</sequence>
<keyword evidence="2" id="KW-0677">Repeat</keyword>
<dbReference type="InterPro" id="IPR031777">
    <property type="entry name" value="Sortilin_C"/>
</dbReference>
<feature type="region of interest" description="Disordered" evidence="5">
    <location>
        <begin position="29"/>
        <end position="59"/>
    </location>
</feature>
<keyword evidence="6" id="KW-1133">Transmembrane helix</keyword>
<keyword evidence="9" id="KW-1185">Reference proteome</keyword>
<feature type="domain" description="VPS10" evidence="8">
    <location>
        <begin position="117"/>
        <end position="730"/>
    </location>
</feature>
<dbReference type="InterPro" id="IPR050310">
    <property type="entry name" value="VPS10-sortilin"/>
</dbReference>
<dbReference type="GO" id="GO:0006895">
    <property type="term" value="P:Golgi to endosome transport"/>
    <property type="evidence" value="ECO:0007669"/>
    <property type="project" value="TreeGrafter"/>
</dbReference>
<feature type="transmembrane region" description="Helical" evidence="6">
    <location>
        <begin position="745"/>
        <end position="769"/>
    </location>
</feature>
<dbReference type="GO" id="GO:0005794">
    <property type="term" value="C:Golgi apparatus"/>
    <property type="evidence" value="ECO:0007669"/>
    <property type="project" value="TreeGrafter"/>
</dbReference>
<evidence type="ECO:0000256" key="5">
    <source>
        <dbReference type="SAM" id="MobiDB-lite"/>
    </source>
</evidence>
<dbReference type="Gene3D" id="2.10.70.80">
    <property type="match status" value="1"/>
</dbReference>
<keyword evidence="6" id="KW-0812">Transmembrane</keyword>
<dbReference type="GO" id="GO:0016050">
    <property type="term" value="P:vesicle organization"/>
    <property type="evidence" value="ECO:0007669"/>
    <property type="project" value="TreeGrafter"/>
</dbReference>
<dbReference type="GeneID" id="106609576"/>
<protein>
    <submittedName>
        <fullName evidence="10">Sortilin isoform X1</fullName>
    </submittedName>
</protein>
<dbReference type="GO" id="GO:0005829">
    <property type="term" value="C:cytosol"/>
    <property type="evidence" value="ECO:0007669"/>
    <property type="project" value="GOC"/>
</dbReference>
<feature type="compositionally biased region" description="Polar residues" evidence="5">
    <location>
        <begin position="32"/>
        <end position="45"/>
    </location>
</feature>
<dbReference type="Gene3D" id="2.130.10.10">
    <property type="entry name" value="YVTN repeat-like/Quinoprotein amine dehydrogenase"/>
    <property type="match status" value="1"/>
</dbReference>
<organism evidence="9 10">
    <name type="scientific">Salmo salar</name>
    <name type="common">Atlantic salmon</name>
    <dbReference type="NCBI Taxonomy" id="8030"/>
    <lineage>
        <taxon>Eukaryota</taxon>
        <taxon>Metazoa</taxon>
        <taxon>Chordata</taxon>
        <taxon>Craniata</taxon>
        <taxon>Vertebrata</taxon>
        <taxon>Euteleostomi</taxon>
        <taxon>Actinopterygii</taxon>
        <taxon>Neopterygii</taxon>
        <taxon>Teleostei</taxon>
        <taxon>Protacanthopterygii</taxon>
        <taxon>Salmoniformes</taxon>
        <taxon>Salmonidae</taxon>
        <taxon>Salmoninae</taxon>
        <taxon>Salmo</taxon>
    </lineage>
</organism>
<dbReference type="SUPFAM" id="SSF110296">
    <property type="entry name" value="Oligoxyloglucan reducing end-specific cellobiohydrolase"/>
    <property type="match status" value="2"/>
</dbReference>
<dbReference type="Proteomes" id="UP001652741">
    <property type="component" value="Chromosome ssa07"/>
</dbReference>
<evidence type="ECO:0000256" key="1">
    <source>
        <dbReference type="ARBA" id="ARBA00004370"/>
    </source>
</evidence>
<dbReference type="InterPro" id="IPR015943">
    <property type="entry name" value="WD40/YVTN_repeat-like_dom_sf"/>
</dbReference>
<evidence type="ECO:0000313" key="10">
    <source>
        <dbReference type="RefSeq" id="XP_014064000.1"/>
    </source>
</evidence>
<evidence type="ECO:0000313" key="9">
    <source>
        <dbReference type="Proteomes" id="UP001652741"/>
    </source>
</evidence>
<evidence type="ECO:0000256" key="4">
    <source>
        <dbReference type="ARBA" id="ARBA00023180"/>
    </source>
</evidence>
<dbReference type="CDD" id="cd15482">
    <property type="entry name" value="Sialidase_non-viral"/>
    <property type="match status" value="1"/>
</dbReference>
<evidence type="ECO:0000256" key="3">
    <source>
        <dbReference type="ARBA" id="ARBA00023136"/>
    </source>
</evidence>
<dbReference type="GO" id="GO:0016020">
    <property type="term" value="C:membrane"/>
    <property type="evidence" value="ECO:0007669"/>
    <property type="project" value="UniProtKB-SubCell"/>
</dbReference>
<name>A0A1S3SI33_SALSA</name>
<dbReference type="GO" id="GO:0006897">
    <property type="term" value="P:endocytosis"/>
    <property type="evidence" value="ECO:0007669"/>
    <property type="project" value="TreeGrafter"/>
</dbReference>
<reference evidence="10" key="1">
    <citation type="submission" date="2025-08" db="UniProtKB">
        <authorList>
            <consortium name="RefSeq"/>
        </authorList>
    </citation>
    <scope>IDENTIFICATION</scope>
</reference>
<dbReference type="PANTHER" id="PTHR12106">
    <property type="entry name" value="SORTILIN RELATED"/>
    <property type="match status" value="1"/>
</dbReference>
<accession>A0A1S3SI33</accession>
<dbReference type="InterPro" id="IPR031778">
    <property type="entry name" value="Sortilin_N"/>
</dbReference>
<dbReference type="Gene3D" id="3.30.60.270">
    <property type="match status" value="1"/>
</dbReference>
<comment type="subcellular location">
    <subcellularLocation>
        <location evidence="1">Membrane</location>
    </subcellularLocation>
</comment>
<dbReference type="RefSeq" id="XP_014064000.1">
    <property type="nucleotide sequence ID" value="XM_014208525.2"/>
</dbReference>
<dbReference type="Pfam" id="PF15901">
    <property type="entry name" value="Sortilin_C"/>
    <property type="match status" value="1"/>
</dbReference>
<evidence type="ECO:0000256" key="7">
    <source>
        <dbReference type="SAM" id="SignalP"/>
    </source>
</evidence>
<feature type="chain" id="PRO_5010383739" evidence="7">
    <location>
        <begin position="21"/>
        <end position="902"/>
    </location>
</feature>
<dbReference type="InterPro" id="IPR006581">
    <property type="entry name" value="VPS10"/>
</dbReference>
<keyword evidence="3 6" id="KW-0472">Membrane</keyword>
<dbReference type="OrthoDB" id="443634at2759"/>
<evidence type="ECO:0000256" key="2">
    <source>
        <dbReference type="ARBA" id="ARBA00022737"/>
    </source>
</evidence>
<dbReference type="OMA" id="QIIYSWD"/>
<evidence type="ECO:0000256" key="6">
    <source>
        <dbReference type="SAM" id="Phobius"/>
    </source>
</evidence>
<dbReference type="AlphaFoldDB" id="A0A1S3SI33"/>
<proteinExistence type="predicted"/>
<gene>
    <name evidence="10" type="primary">LOC106609576</name>
</gene>
<evidence type="ECO:0000259" key="8">
    <source>
        <dbReference type="SMART" id="SM00602"/>
    </source>
</evidence>